<name>A0A164T4E1_9AGAM</name>
<evidence type="ECO:0000313" key="3">
    <source>
        <dbReference type="Proteomes" id="UP000076722"/>
    </source>
</evidence>
<proteinExistence type="predicted"/>
<dbReference type="Proteomes" id="UP000076722">
    <property type="component" value="Unassembled WGS sequence"/>
</dbReference>
<evidence type="ECO:0000313" key="2">
    <source>
        <dbReference type="EMBL" id="KZS92069.1"/>
    </source>
</evidence>
<protein>
    <submittedName>
        <fullName evidence="2">Uncharacterized protein</fullName>
    </submittedName>
</protein>
<feature type="region of interest" description="Disordered" evidence="1">
    <location>
        <begin position="26"/>
        <end position="48"/>
    </location>
</feature>
<evidence type="ECO:0000256" key="1">
    <source>
        <dbReference type="SAM" id="MobiDB-lite"/>
    </source>
</evidence>
<sequence>MGYRYKLSLNRPLKRTAVAVVTITITPSSIPPPPPPPPLPNPSSLSPPPCLTSHIKNTQVPVRTRERGAGVWSGTE</sequence>
<organism evidence="2 3">
    <name type="scientific">Sistotremastrum niveocremeum HHB9708</name>
    <dbReference type="NCBI Taxonomy" id="1314777"/>
    <lineage>
        <taxon>Eukaryota</taxon>
        <taxon>Fungi</taxon>
        <taxon>Dikarya</taxon>
        <taxon>Basidiomycota</taxon>
        <taxon>Agaricomycotina</taxon>
        <taxon>Agaricomycetes</taxon>
        <taxon>Sistotremastrales</taxon>
        <taxon>Sistotremastraceae</taxon>
        <taxon>Sertulicium</taxon>
        <taxon>Sertulicium niveocremeum</taxon>
    </lineage>
</organism>
<dbReference type="AlphaFoldDB" id="A0A164T4E1"/>
<accession>A0A164T4E1</accession>
<keyword evidence="3" id="KW-1185">Reference proteome</keyword>
<gene>
    <name evidence="2" type="ORF">SISNIDRAFT_487000</name>
</gene>
<reference evidence="2 3" key="1">
    <citation type="journal article" date="2016" name="Mol. Biol. Evol.">
        <title>Comparative Genomics of Early-Diverging Mushroom-Forming Fungi Provides Insights into the Origins of Lignocellulose Decay Capabilities.</title>
        <authorList>
            <person name="Nagy L.G."/>
            <person name="Riley R."/>
            <person name="Tritt A."/>
            <person name="Adam C."/>
            <person name="Daum C."/>
            <person name="Floudas D."/>
            <person name="Sun H."/>
            <person name="Yadav J.S."/>
            <person name="Pangilinan J."/>
            <person name="Larsson K.H."/>
            <person name="Matsuura K."/>
            <person name="Barry K."/>
            <person name="Labutti K."/>
            <person name="Kuo R."/>
            <person name="Ohm R.A."/>
            <person name="Bhattacharya S.S."/>
            <person name="Shirouzu T."/>
            <person name="Yoshinaga Y."/>
            <person name="Martin F.M."/>
            <person name="Grigoriev I.V."/>
            <person name="Hibbett D.S."/>
        </authorList>
    </citation>
    <scope>NUCLEOTIDE SEQUENCE [LARGE SCALE GENOMIC DNA]</scope>
    <source>
        <strain evidence="2 3">HHB9708</strain>
    </source>
</reference>
<dbReference type="EMBL" id="KV419412">
    <property type="protein sequence ID" value="KZS92069.1"/>
    <property type="molecule type" value="Genomic_DNA"/>
</dbReference>
<feature type="compositionally biased region" description="Pro residues" evidence="1">
    <location>
        <begin position="29"/>
        <end position="48"/>
    </location>
</feature>